<organism evidence="1 2">
    <name type="scientific">Alicyclobacillus tolerans</name>
    <dbReference type="NCBI Taxonomy" id="90970"/>
    <lineage>
        <taxon>Bacteria</taxon>
        <taxon>Bacillati</taxon>
        <taxon>Bacillota</taxon>
        <taxon>Bacilli</taxon>
        <taxon>Bacillales</taxon>
        <taxon>Alicyclobacillaceae</taxon>
        <taxon>Alicyclobacillus</taxon>
    </lineage>
</organism>
<proteinExistence type="predicted"/>
<name>A0ABT9M014_9BACL</name>
<evidence type="ECO:0000313" key="2">
    <source>
        <dbReference type="Proteomes" id="UP001229209"/>
    </source>
</evidence>
<accession>A0ABT9M014</accession>
<reference evidence="1 2" key="1">
    <citation type="submission" date="2023-07" db="EMBL/GenBank/DDBJ databases">
        <title>Genomic Encyclopedia of Type Strains, Phase IV (KMG-IV): sequencing the most valuable type-strain genomes for metagenomic binning, comparative biology and taxonomic classification.</title>
        <authorList>
            <person name="Goeker M."/>
        </authorList>
    </citation>
    <scope>NUCLEOTIDE SEQUENCE [LARGE SCALE GENOMIC DNA]</scope>
    <source>
        <strain evidence="1 2">DSM 25924</strain>
    </source>
</reference>
<keyword evidence="2" id="KW-1185">Reference proteome</keyword>
<sequence length="48" mass="5571">MSHMAQKFDKEFKRHAVQLVSKSRKSASQVARELFIWQKTLYGLCVTG</sequence>
<protein>
    <submittedName>
        <fullName evidence="1">Transposase</fullName>
    </submittedName>
</protein>
<dbReference type="EMBL" id="JAURUO010000025">
    <property type="protein sequence ID" value="MDP9729865.1"/>
    <property type="molecule type" value="Genomic_DNA"/>
</dbReference>
<gene>
    <name evidence="1" type="ORF">J2S04_002842</name>
</gene>
<dbReference type="Proteomes" id="UP001229209">
    <property type="component" value="Unassembled WGS sequence"/>
</dbReference>
<dbReference type="SUPFAM" id="SSF46689">
    <property type="entry name" value="Homeodomain-like"/>
    <property type="match status" value="1"/>
</dbReference>
<dbReference type="InterPro" id="IPR009057">
    <property type="entry name" value="Homeodomain-like_sf"/>
</dbReference>
<evidence type="ECO:0000313" key="1">
    <source>
        <dbReference type="EMBL" id="MDP9729865.1"/>
    </source>
</evidence>
<comment type="caution">
    <text evidence="1">The sequence shown here is derived from an EMBL/GenBank/DDBJ whole genome shotgun (WGS) entry which is preliminary data.</text>
</comment>